<keyword evidence="4" id="KW-1185">Reference proteome</keyword>
<protein>
    <recommendedName>
        <fullName evidence="2">Replication initiator A N-terminal domain-containing protein</fullName>
    </recommendedName>
</protein>
<dbReference type="EMBL" id="SUMG01000028">
    <property type="protein sequence ID" value="NBG89510.1"/>
    <property type="molecule type" value="Genomic_DNA"/>
</dbReference>
<feature type="domain" description="Replication initiator A N-terminal" evidence="2">
    <location>
        <begin position="22"/>
        <end position="76"/>
    </location>
</feature>
<comment type="caution">
    <text evidence="3">The sequence shown here is derived from an EMBL/GenBank/DDBJ whole genome shotgun (WGS) entry which is preliminary data.</text>
</comment>
<reference evidence="3 4" key="1">
    <citation type="submission" date="2019-04" db="EMBL/GenBank/DDBJ databases">
        <title>Isachenkonia alkalipeptolytica gen. nov. sp. nov. a new anaerobic, alkiliphilic organothrophic bacterium capable to reduce synthesized ferrihydrite isolated from a soda lake.</title>
        <authorList>
            <person name="Toshchakov S.V."/>
            <person name="Zavarzina D.G."/>
            <person name="Zhilina T.N."/>
            <person name="Kostrikina N.A."/>
            <person name="Kublanov I.V."/>
        </authorList>
    </citation>
    <scope>NUCLEOTIDE SEQUENCE [LARGE SCALE GENOMIC DNA]</scope>
    <source>
        <strain evidence="3 4">Z-1701</strain>
    </source>
</reference>
<gene>
    <name evidence="3" type="ORF">ISALK_13525</name>
</gene>
<organism evidence="3 4">
    <name type="scientific">Isachenkonia alkalipeptolytica</name>
    <dbReference type="NCBI Taxonomy" id="2565777"/>
    <lineage>
        <taxon>Bacteria</taxon>
        <taxon>Bacillati</taxon>
        <taxon>Bacillota</taxon>
        <taxon>Clostridia</taxon>
        <taxon>Eubacteriales</taxon>
        <taxon>Clostridiaceae</taxon>
        <taxon>Isachenkonia</taxon>
    </lineage>
</organism>
<sequence>MTKKQSTIEERFYREEDQGGFRFYQLSKELLHNDRYEKLSPGAILLYSVLFDRLLLSISNNRRDEKGRYYLNFKVKPARYDHRPLSEKPQRDRSLSEVLRANGKTITKYKKELREAELLVEESPGLGKVSRLYLMKPETSGVIMPPRTTQKTPPRKELFAPTEVTEFPPNDTDLTKTDFTDTDCSEIHPSKNNQTKNNKDHRDYSKKSANSQHPKEKKEGIPNHDQLHQRLQQRFGKEILGEALTIINRQSVTTFGYEKYLTKILEELTKRKKSQEAFLPSKAATTIPGTRPATNGAVKNTHHLKESRYRELPEEVINARIEAKLQRMR</sequence>
<proteinExistence type="predicted"/>
<feature type="compositionally biased region" description="Basic and acidic residues" evidence="1">
    <location>
        <begin position="197"/>
        <end position="206"/>
    </location>
</feature>
<name>A0AA43XPT7_9CLOT</name>
<evidence type="ECO:0000259" key="2">
    <source>
        <dbReference type="Pfam" id="PF06970"/>
    </source>
</evidence>
<feature type="region of interest" description="Disordered" evidence="1">
    <location>
        <begin position="164"/>
        <end position="225"/>
    </location>
</feature>
<dbReference type="AlphaFoldDB" id="A0AA43XPT7"/>
<dbReference type="InterPro" id="IPR010724">
    <property type="entry name" value="RepA_N"/>
</dbReference>
<dbReference type="RefSeq" id="WP_160723243.1">
    <property type="nucleotide sequence ID" value="NZ_SUMG01000028.1"/>
</dbReference>
<dbReference type="Pfam" id="PF06970">
    <property type="entry name" value="RepA_N"/>
    <property type="match status" value="1"/>
</dbReference>
<evidence type="ECO:0000313" key="4">
    <source>
        <dbReference type="Proteomes" id="UP000449710"/>
    </source>
</evidence>
<evidence type="ECO:0000256" key="1">
    <source>
        <dbReference type="SAM" id="MobiDB-lite"/>
    </source>
</evidence>
<accession>A0AA43XPT7</accession>
<feature type="compositionally biased region" description="Basic and acidic residues" evidence="1">
    <location>
        <begin position="213"/>
        <end position="225"/>
    </location>
</feature>
<dbReference type="Proteomes" id="UP000449710">
    <property type="component" value="Unassembled WGS sequence"/>
</dbReference>
<feature type="compositionally biased region" description="Basic and acidic residues" evidence="1">
    <location>
        <begin position="173"/>
        <end position="189"/>
    </location>
</feature>
<evidence type="ECO:0000313" key="3">
    <source>
        <dbReference type="EMBL" id="NBG89510.1"/>
    </source>
</evidence>